<name>A0ACC2SDR8_9FUNG</name>
<proteinExistence type="predicted"/>
<protein>
    <submittedName>
        <fullName evidence="1">Uncharacterized protein</fullName>
    </submittedName>
</protein>
<gene>
    <name evidence="1" type="ORF">DSO57_1029524</name>
</gene>
<reference evidence="1" key="1">
    <citation type="submission" date="2022-04" db="EMBL/GenBank/DDBJ databases">
        <title>Genome of the entomopathogenic fungus Entomophthora muscae.</title>
        <authorList>
            <person name="Elya C."/>
            <person name="Lovett B.R."/>
            <person name="Lee E."/>
            <person name="Macias A.M."/>
            <person name="Hajek A.E."/>
            <person name="De Bivort B.L."/>
            <person name="Kasson M.T."/>
            <person name="De Fine Licht H.H."/>
            <person name="Stajich J.E."/>
        </authorList>
    </citation>
    <scope>NUCLEOTIDE SEQUENCE</scope>
    <source>
        <strain evidence="1">Berkeley</strain>
    </source>
</reference>
<dbReference type="Proteomes" id="UP001165960">
    <property type="component" value="Unassembled WGS sequence"/>
</dbReference>
<accession>A0ACC2SDR8</accession>
<organism evidence="1 2">
    <name type="scientific">Entomophthora muscae</name>
    <dbReference type="NCBI Taxonomy" id="34485"/>
    <lineage>
        <taxon>Eukaryota</taxon>
        <taxon>Fungi</taxon>
        <taxon>Fungi incertae sedis</taxon>
        <taxon>Zoopagomycota</taxon>
        <taxon>Entomophthoromycotina</taxon>
        <taxon>Entomophthoromycetes</taxon>
        <taxon>Entomophthorales</taxon>
        <taxon>Entomophthoraceae</taxon>
        <taxon>Entomophthora</taxon>
    </lineage>
</organism>
<keyword evidence="2" id="KW-1185">Reference proteome</keyword>
<dbReference type="EMBL" id="QTSX02005166">
    <property type="protein sequence ID" value="KAJ9060549.1"/>
    <property type="molecule type" value="Genomic_DNA"/>
</dbReference>
<evidence type="ECO:0000313" key="2">
    <source>
        <dbReference type="Proteomes" id="UP001165960"/>
    </source>
</evidence>
<comment type="caution">
    <text evidence="1">The sequence shown here is derived from an EMBL/GenBank/DDBJ whole genome shotgun (WGS) entry which is preliminary data.</text>
</comment>
<evidence type="ECO:0000313" key="1">
    <source>
        <dbReference type="EMBL" id="KAJ9060549.1"/>
    </source>
</evidence>
<sequence length="68" mass="7863">MQELKIKAQDPKTKVQETKTKYKESKELLEDSKYWQAHLVFHTQAIYKKVTQPILESGWTPTGEAGQA</sequence>